<gene>
    <name evidence="9" type="ORF">K469DRAFT_665134</name>
</gene>
<proteinExistence type="inferred from homology"/>
<evidence type="ECO:0000313" key="9">
    <source>
        <dbReference type="EMBL" id="KAF2185531.1"/>
    </source>
</evidence>
<dbReference type="NCBIfam" id="TIGR00728">
    <property type="entry name" value="OPT_sfam"/>
    <property type="match status" value="1"/>
</dbReference>
<dbReference type="PANTHER" id="PTHR31645">
    <property type="entry name" value="OLIGOPEPTIDE TRANSPORTER YGL114W-RELATED"/>
    <property type="match status" value="1"/>
</dbReference>
<accession>A0A6A6E0R8</accession>
<evidence type="ECO:0000256" key="1">
    <source>
        <dbReference type="ARBA" id="ARBA00004141"/>
    </source>
</evidence>
<feature type="transmembrane region" description="Helical" evidence="8">
    <location>
        <begin position="556"/>
        <end position="573"/>
    </location>
</feature>
<feature type="transmembrane region" description="Helical" evidence="8">
    <location>
        <begin position="81"/>
        <end position="100"/>
    </location>
</feature>
<feature type="transmembrane region" description="Helical" evidence="8">
    <location>
        <begin position="296"/>
        <end position="318"/>
    </location>
</feature>
<feature type="transmembrane region" description="Helical" evidence="8">
    <location>
        <begin position="198"/>
        <end position="219"/>
    </location>
</feature>
<dbReference type="PANTHER" id="PTHR31645:SF0">
    <property type="entry name" value="OLIGOPEPTIDE TRANSPORTER YGL114W-RELATED"/>
    <property type="match status" value="1"/>
</dbReference>
<name>A0A6A6E0R8_9PEZI</name>
<organism evidence="9 10">
    <name type="scientific">Zopfia rhizophila CBS 207.26</name>
    <dbReference type="NCBI Taxonomy" id="1314779"/>
    <lineage>
        <taxon>Eukaryota</taxon>
        <taxon>Fungi</taxon>
        <taxon>Dikarya</taxon>
        <taxon>Ascomycota</taxon>
        <taxon>Pezizomycotina</taxon>
        <taxon>Dothideomycetes</taxon>
        <taxon>Dothideomycetes incertae sedis</taxon>
        <taxon>Zopfiaceae</taxon>
        <taxon>Zopfia</taxon>
    </lineage>
</organism>
<feature type="transmembrane region" description="Helical" evidence="8">
    <location>
        <begin position="404"/>
        <end position="422"/>
    </location>
</feature>
<comment type="similarity">
    <text evidence="2">Belongs to the oligopeptide OPT transporter family.</text>
</comment>
<dbReference type="Pfam" id="PF03169">
    <property type="entry name" value="OPT"/>
    <property type="match status" value="1"/>
</dbReference>
<feature type="transmembrane region" description="Helical" evidence="8">
    <location>
        <begin position="20"/>
        <end position="38"/>
    </location>
</feature>
<dbReference type="GO" id="GO:0000329">
    <property type="term" value="C:fungal-type vacuole membrane"/>
    <property type="evidence" value="ECO:0007669"/>
    <property type="project" value="TreeGrafter"/>
</dbReference>
<dbReference type="AlphaFoldDB" id="A0A6A6E0R8"/>
<dbReference type="InterPro" id="IPR045035">
    <property type="entry name" value="YSL-like"/>
</dbReference>
<comment type="subcellular location">
    <subcellularLocation>
        <location evidence="1">Membrane</location>
        <topology evidence="1">Multi-pass membrane protein</topology>
    </subcellularLocation>
</comment>
<dbReference type="InterPro" id="IPR004813">
    <property type="entry name" value="OPT"/>
</dbReference>
<feature type="transmembrane region" description="Helical" evidence="8">
    <location>
        <begin position="379"/>
        <end position="398"/>
    </location>
</feature>
<protein>
    <submittedName>
        <fullName evidence="9">OPT superfamily oligopeptide transporter</fullName>
    </submittedName>
</protein>
<feature type="transmembrane region" description="Helical" evidence="8">
    <location>
        <begin position="625"/>
        <end position="648"/>
    </location>
</feature>
<evidence type="ECO:0000256" key="2">
    <source>
        <dbReference type="ARBA" id="ARBA00008807"/>
    </source>
</evidence>
<feature type="transmembrane region" description="Helical" evidence="8">
    <location>
        <begin position="585"/>
        <end position="604"/>
    </location>
</feature>
<dbReference type="Proteomes" id="UP000800200">
    <property type="component" value="Unassembled WGS sequence"/>
</dbReference>
<keyword evidence="3" id="KW-0813">Transport</keyword>
<feature type="transmembrane region" description="Helical" evidence="8">
    <location>
        <begin position="259"/>
        <end position="276"/>
    </location>
</feature>
<feature type="region of interest" description="Disordered" evidence="7">
    <location>
        <begin position="168"/>
        <end position="187"/>
    </location>
</feature>
<evidence type="ECO:0000313" key="10">
    <source>
        <dbReference type="Proteomes" id="UP000800200"/>
    </source>
</evidence>
<dbReference type="OrthoDB" id="627262at2759"/>
<sequence length="656" mass="70622">MSSSIRMAPRNNTSHFTLRAVVVGLFIGVLNCICNAYFILQAGWGTDLSMSSSVIGFALFKTRPFARHPLTAAETVLIQTVASTTGMMILSVGFAGVFPALEFLLKPQEGAPVNLHLGRLMLWGLGICLVGSMFSAFLRKQMILKEKLRYATGTATATLISVLHRVPTSDGDSVSSLETNDDNDSTSVEQTADLSQTYIRYLITALAISALFSLASAFVPEVREIPVFGRYLASHWLWSLDLSPAYIGQGAILGPGTTAQVLLGAIVAWGILSPLAVHKGWAADAIGDFERGPKGWLIWIALAVLLPDSILDLSWLVIKTVATYVQTVPKFSFFSAFRYQRLPSWRSSIMTTSESHSQERFTSDTCASAKDAFISNRTISILFGSACAFAIVSVYITYGSYMPFWTILVALLLSPPASIIAARSLGETDFTPNSGIAKIAQLVFAIITPTSDPNALLVNLLAGSISESGAQQASDIMQDFKTAYLVDASATAQFQGHIIGSLFGALISPAVYRAFTSLCTIPSQLFQIPSAHLWLFTARLLRGDGLPAMVPQTGSVFALVFIALKVLKVYLASPPSPRGHMWARYIPSGVAVAIGIYATPSFSLPRAVGGLLNWMYLRRHPEGKTTVYIVASGLIVGEGVMSIVSLFLRSLVVSKA</sequence>
<evidence type="ECO:0000256" key="6">
    <source>
        <dbReference type="ARBA" id="ARBA00023136"/>
    </source>
</evidence>
<evidence type="ECO:0000256" key="7">
    <source>
        <dbReference type="SAM" id="MobiDB-lite"/>
    </source>
</evidence>
<dbReference type="EMBL" id="ML994633">
    <property type="protein sequence ID" value="KAF2185531.1"/>
    <property type="molecule type" value="Genomic_DNA"/>
</dbReference>
<dbReference type="GO" id="GO:0035673">
    <property type="term" value="F:oligopeptide transmembrane transporter activity"/>
    <property type="evidence" value="ECO:0007669"/>
    <property type="project" value="InterPro"/>
</dbReference>
<reference evidence="9" key="1">
    <citation type="journal article" date="2020" name="Stud. Mycol.">
        <title>101 Dothideomycetes genomes: a test case for predicting lifestyles and emergence of pathogens.</title>
        <authorList>
            <person name="Haridas S."/>
            <person name="Albert R."/>
            <person name="Binder M."/>
            <person name="Bloem J."/>
            <person name="Labutti K."/>
            <person name="Salamov A."/>
            <person name="Andreopoulos B."/>
            <person name="Baker S."/>
            <person name="Barry K."/>
            <person name="Bills G."/>
            <person name="Bluhm B."/>
            <person name="Cannon C."/>
            <person name="Castanera R."/>
            <person name="Culley D."/>
            <person name="Daum C."/>
            <person name="Ezra D."/>
            <person name="Gonzalez J."/>
            <person name="Henrissat B."/>
            <person name="Kuo A."/>
            <person name="Liang C."/>
            <person name="Lipzen A."/>
            <person name="Lutzoni F."/>
            <person name="Magnuson J."/>
            <person name="Mondo S."/>
            <person name="Nolan M."/>
            <person name="Ohm R."/>
            <person name="Pangilinan J."/>
            <person name="Park H.-J."/>
            <person name="Ramirez L."/>
            <person name="Alfaro M."/>
            <person name="Sun H."/>
            <person name="Tritt A."/>
            <person name="Yoshinaga Y."/>
            <person name="Zwiers L.-H."/>
            <person name="Turgeon B."/>
            <person name="Goodwin S."/>
            <person name="Spatafora J."/>
            <person name="Crous P."/>
            <person name="Grigoriev I."/>
        </authorList>
    </citation>
    <scope>NUCLEOTIDE SEQUENCE</scope>
    <source>
        <strain evidence="9">CBS 207.26</strain>
    </source>
</reference>
<feature type="transmembrane region" description="Helical" evidence="8">
    <location>
        <begin position="120"/>
        <end position="138"/>
    </location>
</feature>
<evidence type="ECO:0000256" key="8">
    <source>
        <dbReference type="SAM" id="Phobius"/>
    </source>
</evidence>
<evidence type="ECO:0000256" key="5">
    <source>
        <dbReference type="ARBA" id="ARBA00022989"/>
    </source>
</evidence>
<keyword evidence="10" id="KW-1185">Reference proteome</keyword>
<keyword evidence="6 8" id="KW-0472">Membrane</keyword>
<keyword evidence="4 8" id="KW-0812">Transmembrane</keyword>
<keyword evidence="5 8" id="KW-1133">Transmembrane helix</keyword>
<evidence type="ECO:0000256" key="3">
    <source>
        <dbReference type="ARBA" id="ARBA00022448"/>
    </source>
</evidence>
<evidence type="ECO:0000256" key="4">
    <source>
        <dbReference type="ARBA" id="ARBA00022692"/>
    </source>
</evidence>